<accession>A0A919ANE3</accession>
<protein>
    <submittedName>
        <fullName evidence="1">Uncharacterized protein</fullName>
    </submittedName>
</protein>
<comment type="caution">
    <text evidence="1">The sequence shown here is derived from an EMBL/GenBank/DDBJ whole genome shotgun (WGS) entry which is preliminary data.</text>
</comment>
<dbReference type="EMBL" id="BNCI01000001">
    <property type="protein sequence ID" value="GHF18436.1"/>
    <property type="molecule type" value="Genomic_DNA"/>
</dbReference>
<dbReference type="AlphaFoldDB" id="A0A919ANE3"/>
<reference evidence="1" key="2">
    <citation type="submission" date="2020-09" db="EMBL/GenBank/DDBJ databases">
        <authorList>
            <person name="Sun Q."/>
            <person name="Kim S."/>
        </authorList>
    </citation>
    <scope>NUCLEOTIDE SEQUENCE</scope>
    <source>
        <strain evidence="1">KCTC 42590</strain>
    </source>
</reference>
<proteinExistence type="predicted"/>
<sequence>MAQKQNSPISAKSGFSKAAIDYVDTLLEAQAELFSATTALRDQRATRFALPAKPSSSSYDVEFDSFRGFGWSDVAYGRAHTPYRWMGRVATLMVYNQLSAGGRLQIDGFKVKRRRFLKGLTIWMDDYPVTGTVKRTGLSSWQFTGDIPALDSDKTAFHLLRFESPGHAKLSSGEESPHVSLGVSRIKIEPHQ</sequence>
<organism evidence="1 2">
    <name type="scientific">Kordiimonas sediminis</name>
    <dbReference type="NCBI Taxonomy" id="1735581"/>
    <lineage>
        <taxon>Bacteria</taxon>
        <taxon>Pseudomonadati</taxon>
        <taxon>Pseudomonadota</taxon>
        <taxon>Alphaproteobacteria</taxon>
        <taxon>Kordiimonadales</taxon>
        <taxon>Kordiimonadaceae</taxon>
        <taxon>Kordiimonas</taxon>
    </lineage>
</organism>
<reference evidence="1" key="1">
    <citation type="journal article" date="2014" name="Int. J. Syst. Evol. Microbiol.">
        <title>Complete genome sequence of Corynebacterium casei LMG S-19264T (=DSM 44701T), isolated from a smear-ripened cheese.</title>
        <authorList>
            <consortium name="US DOE Joint Genome Institute (JGI-PGF)"/>
            <person name="Walter F."/>
            <person name="Albersmeier A."/>
            <person name="Kalinowski J."/>
            <person name="Ruckert C."/>
        </authorList>
    </citation>
    <scope>NUCLEOTIDE SEQUENCE</scope>
    <source>
        <strain evidence="1">KCTC 42590</strain>
    </source>
</reference>
<keyword evidence="2" id="KW-1185">Reference proteome</keyword>
<evidence type="ECO:0000313" key="1">
    <source>
        <dbReference type="EMBL" id="GHF18436.1"/>
    </source>
</evidence>
<name>A0A919ANE3_9PROT</name>
<dbReference type="Proteomes" id="UP000630923">
    <property type="component" value="Unassembled WGS sequence"/>
</dbReference>
<gene>
    <name evidence="1" type="ORF">GCM10017044_11200</name>
</gene>
<dbReference type="RefSeq" id="WP_191250666.1">
    <property type="nucleotide sequence ID" value="NZ_BNCI01000001.1"/>
</dbReference>
<evidence type="ECO:0000313" key="2">
    <source>
        <dbReference type="Proteomes" id="UP000630923"/>
    </source>
</evidence>